<evidence type="ECO:0000256" key="2">
    <source>
        <dbReference type="ARBA" id="ARBA00023125"/>
    </source>
</evidence>
<evidence type="ECO:0000256" key="3">
    <source>
        <dbReference type="ARBA" id="ARBA00023163"/>
    </source>
</evidence>
<dbReference type="PANTHER" id="PTHR43280:SF28">
    <property type="entry name" value="HTH-TYPE TRANSCRIPTIONAL ACTIVATOR RHAS"/>
    <property type="match status" value="1"/>
</dbReference>
<gene>
    <name evidence="5" type="ORF">FSB73_05065</name>
</gene>
<dbReference type="InterPro" id="IPR018062">
    <property type="entry name" value="HTH_AraC-typ_CS"/>
</dbReference>
<dbReference type="OrthoDB" id="952277at2"/>
<feature type="domain" description="HTH araC/xylS-type" evidence="4">
    <location>
        <begin position="96"/>
        <end position="175"/>
    </location>
</feature>
<dbReference type="KEGG" id="agi:FSB73_05065"/>
<evidence type="ECO:0000259" key="4">
    <source>
        <dbReference type="PROSITE" id="PS01124"/>
    </source>
</evidence>
<name>A0A5B8VTE8_9BACT</name>
<dbReference type="PANTHER" id="PTHR43280">
    <property type="entry name" value="ARAC-FAMILY TRANSCRIPTIONAL REGULATOR"/>
    <property type="match status" value="1"/>
</dbReference>
<accession>A0A5B8VTE8</accession>
<organism evidence="5 6">
    <name type="scientific">Arachidicoccus ginsenosidivorans</name>
    <dbReference type="NCBI Taxonomy" id="496057"/>
    <lineage>
        <taxon>Bacteria</taxon>
        <taxon>Pseudomonadati</taxon>
        <taxon>Bacteroidota</taxon>
        <taxon>Chitinophagia</taxon>
        <taxon>Chitinophagales</taxon>
        <taxon>Chitinophagaceae</taxon>
        <taxon>Arachidicoccus</taxon>
    </lineage>
</organism>
<keyword evidence="1" id="KW-0805">Transcription regulation</keyword>
<dbReference type="GO" id="GO:0043565">
    <property type="term" value="F:sequence-specific DNA binding"/>
    <property type="evidence" value="ECO:0007669"/>
    <property type="project" value="InterPro"/>
</dbReference>
<evidence type="ECO:0000256" key="1">
    <source>
        <dbReference type="ARBA" id="ARBA00023015"/>
    </source>
</evidence>
<dbReference type="PROSITE" id="PS00041">
    <property type="entry name" value="HTH_ARAC_FAMILY_1"/>
    <property type="match status" value="1"/>
</dbReference>
<dbReference type="Pfam" id="PF12833">
    <property type="entry name" value="HTH_18"/>
    <property type="match status" value="1"/>
</dbReference>
<dbReference type="Proteomes" id="UP000321291">
    <property type="component" value="Chromosome"/>
</dbReference>
<dbReference type="Gene3D" id="1.10.10.60">
    <property type="entry name" value="Homeodomain-like"/>
    <property type="match status" value="1"/>
</dbReference>
<dbReference type="PROSITE" id="PS01124">
    <property type="entry name" value="HTH_ARAC_FAMILY_2"/>
    <property type="match status" value="1"/>
</dbReference>
<dbReference type="InterPro" id="IPR009057">
    <property type="entry name" value="Homeodomain-like_sf"/>
</dbReference>
<evidence type="ECO:0000313" key="6">
    <source>
        <dbReference type="Proteomes" id="UP000321291"/>
    </source>
</evidence>
<proteinExistence type="predicted"/>
<dbReference type="AlphaFoldDB" id="A0A5B8VTE8"/>
<keyword evidence="3" id="KW-0804">Transcription</keyword>
<dbReference type="EMBL" id="CP042434">
    <property type="protein sequence ID" value="QEC74192.1"/>
    <property type="molecule type" value="Genomic_DNA"/>
</dbReference>
<sequence>MVCPRCVKAVEDLARQMGLTGAQVELGILTLPDGVREGKSLDQKKLEELSNRLHVLGFELIDSQKARLIEQIKKEVIFLARKADGEKPKENLSLILSKKLHVDYNHLSALFSASEGQTIEKYHIAQRIEFVKELLVYDELTLSQIAFNLGYSSTAHLSAQFKKVTGLTASHFKNIKDLKRKF</sequence>
<reference evidence="5 6" key="1">
    <citation type="journal article" date="2017" name="Int. J. Syst. Evol. Microbiol.">
        <title>Arachidicoccus ginsenosidivorans sp. nov., with ginsenoside-converting activity isolated from ginseng cultivating soil.</title>
        <authorList>
            <person name="Siddiqi M.Z."/>
            <person name="Aslam Z."/>
            <person name="Im W.T."/>
        </authorList>
    </citation>
    <scope>NUCLEOTIDE SEQUENCE [LARGE SCALE GENOMIC DNA]</scope>
    <source>
        <strain evidence="5 6">Gsoil 809</strain>
    </source>
</reference>
<keyword evidence="6" id="KW-1185">Reference proteome</keyword>
<evidence type="ECO:0000313" key="5">
    <source>
        <dbReference type="EMBL" id="QEC74192.1"/>
    </source>
</evidence>
<keyword evidence="2" id="KW-0238">DNA-binding</keyword>
<dbReference type="InterPro" id="IPR018060">
    <property type="entry name" value="HTH_AraC"/>
</dbReference>
<protein>
    <submittedName>
        <fullName evidence="5">Helix-turn-helix transcriptional regulator</fullName>
    </submittedName>
</protein>
<dbReference type="SMART" id="SM00342">
    <property type="entry name" value="HTH_ARAC"/>
    <property type="match status" value="1"/>
</dbReference>
<dbReference type="GO" id="GO:0003700">
    <property type="term" value="F:DNA-binding transcription factor activity"/>
    <property type="evidence" value="ECO:0007669"/>
    <property type="project" value="InterPro"/>
</dbReference>
<dbReference type="SUPFAM" id="SSF46689">
    <property type="entry name" value="Homeodomain-like"/>
    <property type="match status" value="1"/>
</dbReference>